<dbReference type="GO" id="GO:0015074">
    <property type="term" value="P:DNA integration"/>
    <property type="evidence" value="ECO:0007669"/>
    <property type="project" value="InterPro"/>
</dbReference>
<dbReference type="InterPro" id="IPR036397">
    <property type="entry name" value="RNaseH_sf"/>
</dbReference>
<dbReference type="SUPFAM" id="SSF57903">
    <property type="entry name" value="FYVE/PHD zinc finger"/>
    <property type="match status" value="1"/>
</dbReference>
<dbReference type="InterPro" id="IPR041588">
    <property type="entry name" value="Integrase_H2C2"/>
</dbReference>
<dbReference type="InterPro" id="IPR012337">
    <property type="entry name" value="RNaseH-like_sf"/>
</dbReference>
<dbReference type="Gene3D" id="2.30.30.1150">
    <property type="match status" value="1"/>
</dbReference>
<keyword evidence="3" id="KW-0862">Zinc</keyword>
<comment type="caution">
    <text evidence="8">The sequence shown here is derived from an EMBL/GenBank/DDBJ whole genome shotgun (WGS) entry which is preliminary data.</text>
</comment>
<evidence type="ECO:0000256" key="1">
    <source>
        <dbReference type="ARBA" id="ARBA00022723"/>
    </source>
</evidence>
<dbReference type="PANTHER" id="PTHR37984:SF5">
    <property type="entry name" value="PROTEIN NYNRIN-LIKE"/>
    <property type="match status" value="1"/>
</dbReference>
<dbReference type="Pfam" id="PF00628">
    <property type="entry name" value="PHD"/>
    <property type="match status" value="1"/>
</dbReference>
<evidence type="ECO:0000256" key="5">
    <source>
        <dbReference type="SAM" id="MobiDB-lite"/>
    </source>
</evidence>
<dbReference type="Proteomes" id="UP001190700">
    <property type="component" value="Unassembled WGS sequence"/>
</dbReference>
<gene>
    <name evidence="8" type="ORF">CYMTET_40164</name>
</gene>
<feature type="region of interest" description="Disordered" evidence="5">
    <location>
        <begin position="1281"/>
        <end position="1302"/>
    </location>
</feature>
<keyword evidence="2 4" id="KW-0863">Zinc-finger</keyword>
<feature type="compositionally biased region" description="Acidic residues" evidence="5">
    <location>
        <begin position="41"/>
        <end position="56"/>
    </location>
</feature>
<dbReference type="InterPro" id="IPR050951">
    <property type="entry name" value="Retrovirus_Pol_polyprotein"/>
</dbReference>
<keyword evidence="9" id="KW-1185">Reference proteome</keyword>
<accession>A0AAE0CAE8</accession>
<dbReference type="InterPro" id="IPR029063">
    <property type="entry name" value="SAM-dependent_MTases_sf"/>
</dbReference>
<evidence type="ECO:0000256" key="4">
    <source>
        <dbReference type="PROSITE-ProRule" id="PRU00146"/>
    </source>
</evidence>
<dbReference type="GO" id="GO:0003676">
    <property type="term" value="F:nucleic acid binding"/>
    <property type="evidence" value="ECO:0007669"/>
    <property type="project" value="InterPro"/>
</dbReference>
<dbReference type="PROSITE" id="PS01359">
    <property type="entry name" value="ZF_PHD_1"/>
    <property type="match status" value="1"/>
</dbReference>
<name>A0AAE0CAE8_9CHLO</name>
<dbReference type="Gene3D" id="1.10.340.70">
    <property type="match status" value="1"/>
</dbReference>
<keyword evidence="1" id="KW-0479">Metal-binding</keyword>
<evidence type="ECO:0000256" key="2">
    <source>
        <dbReference type="ARBA" id="ARBA00022771"/>
    </source>
</evidence>
<dbReference type="GO" id="GO:0008270">
    <property type="term" value="F:zinc ion binding"/>
    <property type="evidence" value="ECO:0007669"/>
    <property type="project" value="UniProtKB-KW"/>
</dbReference>
<protein>
    <submittedName>
        <fullName evidence="8">Uncharacterized protein</fullName>
    </submittedName>
</protein>
<evidence type="ECO:0000313" key="9">
    <source>
        <dbReference type="Proteomes" id="UP001190700"/>
    </source>
</evidence>
<dbReference type="InterPro" id="IPR004242">
    <property type="entry name" value="Transposase_21"/>
</dbReference>
<feature type="region of interest" description="Disordered" evidence="5">
    <location>
        <begin position="27"/>
        <end position="56"/>
    </location>
</feature>
<evidence type="ECO:0000259" key="7">
    <source>
        <dbReference type="PROSITE" id="PS50994"/>
    </source>
</evidence>
<feature type="compositionally biased region" description="Basic and acidic residues" evidence="5">
    <location>
        <begin position="30"/>
        <end position="40"/>
    </location>
</feature>
<organism evidence="8 9">
    <name type="scientific">Cymbomonas tetramitiformis</name>
    <dbReference type="NCBI Taxonomy" id="36881"/>
    <lineage>
        <taxon>Eukaryota</taxon>
        <taxon>Viridiplantae</taxon>
        <taxon>Chlorophyta</taxon>
        <taxon>Pyramimonadophyceae</taxon>
        <taxon>Pyramimonadales</taxon>
        <taxon>Pyramimonadaceae</taxon>
        <taxon>Cymbomonas</taxon>
    </lineage>
</organism>
<dbReference type="PROSITE" id="PS50994">
    <property type="entry name" value="INTEGRASE"/>
    <property type="match status" value="1"/>
</dbReference>
<dbReference type="SMART" id="SM00249">
    <property type="entry name" value="PHD"/>
    <property type="match status" value="1"/>
</dbReference>
<dbReference type="Pfam" id="PF17921">
    <property type="entry name" value="Integrase_H2C2"/>
    <property type="match status" value="1"/>
</dbReference>
<dbReference type="PROSITE" id="PS50016">
    <property type="entry name" value="ZF_PHD_2"/>
    <property type="match status" value="1"/>
</dbReference>
<feature type="domain" description="PHD-type" evidence="6">
    <location>
        <begin position="1861"/>
        <end position="1911"/>
    </location>
</feature>
<proteinExistence type="predicted"/>
<dbReference type="CDD" id="cd15545">
    <property type="entry name" value="PHD_BAZ2A_like"/>
    <property type="match status" value="1"/>
</dbReference>
<dbReference type="EMBL" id="LGRX02026703">
    <property type="protein sequence ID" value="KAK3250460.1"/>
    <property type="molecule type" value="Genomic_DNA"/>
</dbReference>
<dbReference type="InterPro" id="IPR001965">
    <property type="entry name" value="Znf_PHD"/>
</dbReference>
<dbReference type="Pfam" id="PF13960">
    <property type="entry name" value="DUF4218"/>
    <property type="match status" value="1"/>
</dbReference>
<dbReference type="InterPro" id="IPR001584">
    <property type="entry name" value="Integrase_cat-core"/>
</dbReference>
<dbReference type="InterPro" id="IPR011011">
    <property type="entry name" value="Znf_FYVE_PHD"/>
</dbReference>
<evidence type="ECO:0000313" key="8">
    <source>
        <dbReference type="EMBL" id="KAK3250460.1"/>
    </source>
</evidence>
<dbReference type="InterPro" id="IPR019786">
    <property type="entry name" value="Zinc_finger_PHD-type_CS"/>
</dbReference>
<dbReference type="InterPro" id="IPR025452">
    <property type="entry name" value="DUF4218"/>
</dbReference>
<evidence type="ECO:0000256" key="3">
    <source>
        <dbReference type="ARBA" id="ARBA00022833"/>
    </source>
</evidence>
<reference evidence="8 9" key="1">
    <citation type="journal article" date="2015" name="Genome Biol. Evol.">
        <title>Comparative Genomics of a Bacterivorous Green Alga Reveals Evolutionary Causalities and Consequences of Phago-Mixotrophic Mode of Nutrition.</title>
        <authorList>
            <person name="Burns J.A."/>
            <person name="Paasch A."/>
            <person name="Narechania A."/>
            <person name="Kim E."/>
        </authorList>
    </citation>
    <scope>NUCLEOTIDE SEQUENCE [LARGE SCALE GENOMIC DNA]</scope>
    <source>
        <strain evidence="8 9">PLY_AMNH</strain>
    </source>
</reference>
<sequence length="2275" mass="259610">MPFCPCVECNGERWLSSKQTLRHVRANGLHGDRSPSPERQQDEEETQERSDEEEFPEDVAIHEAANATIEKINRLFLGPQEDPSTEESVENVQASANVVANNFVLDLLVSHNHHNSSQAYFDAILNILRVHYIDNVADSAHTLIAEVPSTYAQVMQKWKEMFKGYNEVDVCPECSEFFQNEHANCDKCPKCLEPRYEDGKTVNGVYIPDSPGFLNFVRNKWDIFKDPRNIAIMACADGVQSFNDGIRTVTPLCFTIVNFPGEIRCKREYVMTWGIWDGKPKVSSKFYDMFTLEVNRLTNGVRMFDVITNTVFTFKLVLYKMLEDYIGLSDAARRFGANSYYACLKCWIRGTEKSTTGLTKIIYSSLHQGLQPGEPIPFRTNSEVRETQQLHAKMIREGRVPKQIVEEFMKQSGIKEPCPMSIIPDFDVVRDYLLDLMHILYNLIHGVHCVIFDKPSPWGLSPIAKTGAIKWVRGLKLATNMGPLAKKLLQEKYKNPKKVRKMKAAELVVSLTSGILGVIASWQNADGQVLRPQYARFVGEFSVVVRELTAPSIHPEEMNKLQSRVMQLRDEMERNNSPEALVIMSHLLVHIVDQLKDNGPAREIWMYVFEDYFGLLKLSIKTRSQPVASMMKGLELRRTVSMVAGIKRMHRSGRAPQYRPPAKQNIFTTKSSTVRPTADDREKIQVYLRTEFPEYDTLCKKFDDTLDSFNRNVGQRNRRNRRAGRRRPMTNDVVPVFLQPDTWRRCPRTLQIQPFTEEEQTFALAGIAPWTEYPSIKIGREDFRVHDSDIGLKSCQRYFKSIFRSPGVPTPAQLLTGEIPDDDVEDRYGEIMKIVKLDLPGHEIFLLKARWYPKAAALADDISKNIYLRKDMPWDVSQPFVRANSIENQVARVQWLSTRADKRKRVARHGPHTVHTPVHTSFVRGGTTQGHAPMVSMWLMKGKEMLGYTQAWVQWLSTRADKRKRVARHGPHTVHTPVHTSSVRVGTVQGHVPMVSMWLMKGKEMLGYTQAWVQWVSTRADKRKRVARHGPHTVHTPVHTSSVRIRSLPAGTLTGLDGRHSKLFYEVVRLLSTLQQLQQQRPPGYVLENVSPLSHRPGTKIRDEVFPYIASVIGRPVSFDAAQAGAYAHRLRAYWSNLFQIHQFRSVMSKVARPEGRVVSSILCKGWQPRPVTRTDRAPHYVVDVVGEPLRALPTIMATQGSRAFRRARMGTVVRTTDEDTEEESREVNLDEKARAMGYSASELRMADGLNDVELASILGLAMDRRAMELLMSVAEASRKGLPHSEESPVAENSPGQPIAVDNNWADHARSDLQQRQRSFAGGMGWKFERIHSAGAEGIGAQRQKAGTKKKKKKEWQLYAIMQYRQRHESHFVKEGATPAVRADVPAWSPPGKDTEMRLPRLACTTRFADLMASVAEQQADRDKHRDVHDDKWCLRWLKSNGRVRLPEDEVRRVRRRAARHRWDEATDEIYMITLSGKEVRIPKPADRLALVKEYHSRTGHWGIRRTQHLLWQRHWWADLKKDVEAVVTQCETCQRVKTHYAREEACLSPLEIVSFMYRWSLDLAWPSRRETKAGNNRVLIMTEHYTRFIVCVPIPDKEARTIAAAFRSHVLAVFGAPAECLVDGGKEFEGEFEQLCRDCLIDRRVTSPDSPEGNGLTERVVRTMKFCFKKIALEKGLDYEWDEQLWPLVLSYNAARQESTGVAPFTLLFAQEAVVPPDLKQAPSMDFSPEVSDDKDARVKDLLLRAQVVRRLMVHAGCSLEVAQHRDTLHYEGRRGGGYEPKPHQFKVGDFVYIRQKPRSGMEVATKSAILKLVKIQRDGVVVLEDATKLREKSTVQSIAPCHLQVKDQYDCSAAVPSRHLACEVCRKSDGEAEMLLCDTCNKGYHLWCLTPALDEVPEGEWLCPRCSGTRMQAASAEVQTQETKSSCVLEDRLGMKEQQLNEKLSSDMRLLPADVGPRRVVKGDKFQPWHAISSREMLLEEKDMFLYMPDQIDWGRQDKLSEAVQIFMPGHWNEGHRTVLSKKYREQKAMARQLRDAPRVPALAEEEVEKRGELRHMTRAQVREASALQWGLELVITVPSEVRRLATEVDWKSIDGVWDPWAGTGVIDEVMVEQWPQSRFMNNDWNSQLGWSEAHDALQPGNYRIWKETYGICDAVVTSPWFAALDIAFPLAVMASRVVACVHVPSYYLTDMIESRAAYFRRLSQSGRLHVIGHLEHGPIGRRCMWVLVFKNPLVRARMLQGGEGEGIGMFTFSLGKFMAGGDTTQYAEQAHI</sequence>
<feature type="domain" description="Integrase catalytic" evidence="7">
    <location>
        <begin position="1546"/>
        <end position="1713"/>
    </location>
</feature>
<dbReference type="Gene3D" id="3.40.50.150">
    <property type="entry name" value="Vaccinia Virus protein VP39"/>
    <property type="match status" value="1"/>
</dbReference>
<dbReference type="Gene3D" id="3.30.420.10">
    <property type="entry name" value="Ribonuclease H-like superfamily/Ribonuclease H"/>
    <property type="match status" value="1"/>
</dbReference>
<dbReference type="InterPro" id="IPR019787">
    <property type="entry name" value="Znf_PHD-finger"/>
</dbReference>
<dbReference type="PANTHER" id="PTHR37984">
    <property type="entry name" value="PROTEIN CBG26694"/>
    <property type="match status" value="1"/>
</dbReference>
<dbReference type="Pfam" id="PF02992">
    <property type="entry name" value="Transposase_21"/>
    <property type="match status" value="1"/>
</dbReference>
<dbReference type="SUPFAM" id="SSF53098">
    <property type="entry name" value="Ribonuclease H-like"/>
    <property type="match status" value="1"/>
</dbReference>
<evidence type="ECO:0000259" key="6">
    <source>
        <dbReference type="PROSITE" id="PS50016"/>
    </source>
</evidence>